<keyword evidence="2" id="KW-1185">Reference proteome</keyword>
<dbReference type="GeneID" id="28974327"/>
<proteinExistence type="predicted"/>
<accession>A0A194S9Z2</accession>
<dbReference type="Proteomes" id="UP000053890">
    <property type="component" value="Unassembled WGS sequence"/>
</dbReference>
<dbReference type="RefSeq" id="XP_018273453.1">
    <property type="nucleotide sequence ID" value="XM_018413878.1"/>
</dbReference>
<organism evidence="1 2">
    <name type="scientific">Rhodotorula graminis (strain WP1)</name>
    <dbReference type="NCBI Taxonomy" id="578459"/>
    <lineage>
        <taxon>Eukaryota</taxon>
        <taxon>Fungi</taxon>
        <taxon>Dikarya</taxon>
        <taxon>Basidiomycota</taxon>
        <taxon>Pucciniomycotina</taxon>
        <taxon>Microbotryomycetes</taxon>
        <taxon>Sporidiobolales</taxon>
        <taxon>Sporidiobolaceae</taxon>
        <taxon>Rhodotorula</taxon>
    </lineage>
</organism>
<sequence>MPPPGPSRTSLANVFRRVRQFFAPGHPHADQSILAGNVTQWKADSMNGLWDAGAWQGADSAVRRRFSRAVLWLDQQLQGQDDPSRVIQTVRKLTSVDQLPNLDTLKAWLGPESAHYTTAQGYPLRFFVEPGSAEVLFHEAPAGTEAHSLGRVSRGPEAEIGRRAACVYGVDREEWRRERARWAE</sequence>
<protein>
    <submittedName>
        <fullName evidence="1">Uncharacterized protein</fullName>
    </submittedName>
</protein>
<name>A0A194S9Z2_RHOGW</name>
<dbReference type="EMBL" id="KQ474074">
    <property type="protein sequence ID" value="KPV77404.1"/>
    <property type="molecule type" value="Genomic_DNA"/>
</dbReference>
<evidence type="ECO:0000313" key="1">
    <source>
        <dbReference type="EMBL" id="KPV77404.1"/>
    </source>
</evidence>
<evidence type="ECO:0000313" key="2">
    <source>
        <dbReference type="Proteomes" id="UP000053890"/>
    </source>
</evidence>
<dbReference type="AlphaFoldDB" id="A0A194S9Z2"/>
<gene>
    <name evidence="1" type="ORF">RHOBADRAFT_41396</name>
</gene>
<reference evidence="1 2" key="1">
    <citation type="journal article" date="2015" name="Front. Microbiol.">
        <title>Genome sequence of the plant growth promoting endophytic yeast Rhodotorula graminis WP1.</title>
        <authorList>
            <person name="Firrincieli A."/>
            <person name="Otillar R."/>
            <person name="Salamov A."/>
            <person name="Schmutz J."/>
            <person name="Khan Z."/>
            <person name="Redman R.S."/>
            <person name="Fleck N.D."/>
            <person name="Lindquist E."/>
            <person name="Grigoriev I.V."/>
            <person name="Doty S.L."/>
        </authorList>
    </citation>
    <scope>NUCLEOTIDE SEQUENCE [LARGE SCALE GENOMIC DNA]</scope>
    <source>
        <strain evidence="1 2">WP1</strain>
    </source>
</reference>